<dbReference type="PROSITE" id="PS50977">
    <property type="entry name" value="HTH_TETR_2"/>
    <property type="match status" value="1"/>
</dbReference>
<keyword evidence="1 2" id="KW-0238">DNA-binding</keyword>
<dbReference type="GO" id="GO:0000976">
    <property type="term" value="F:transcription cis-regulatory region binding"/>
    <property type="evidence" value="ECO:0007669"/>
    <property type="project" value="TreeGrafter"/>
</dbReference>
<evidence type="ECO:0000259" key="4">
    <source>
        <dbReference type="PROSITE" id="PS50977"/>
    </source>
</evidence>
<dbReference type="Gene3D" id="1.10.357.10">
    <property type="entry name" value="Tetracycline Repressor, domain 2"/>
    <property type="match status" value="1"/>
</dbReference>
<evidence type="ECO:0000256" key="2">
    <source>
        <dbReference type="PROSITE-ProRule" id="PRU00335"/>
    </source>
</evidence>
<protein>
    <submittedName>
        <fullName evidence="5">TetR family transcriptional regulator</fullName>
    </submittedName>
</protein>
<dbReference type="InterPro" id="IPR009057">
    <property type="entry name" value="Homeodomain-like_sf"/>
</dbReference>
<evidence type="ECO:0000313" key="5">
    <source>
        <dbReference type="EMBL" id="RAU22147.1"/>
    </source>
</evidence>
<proteinExistence type="predicted"/>
<dbReference type="PANTHER" id="PTHR30055:SF181">
    <property type="entry name" value="BLR6905 PROTEIN"/>
    <property type="match status" value="1"/>
</dbReference>
<gene>
    <name evidence="5" type="ORF">CU669_10305</name>
</gene>
<evidence type="ECO:0000256" key="1">
    <source>
        <dbReference type="ARBA" id="ARBA00023125"/>
    </source>
</evidence>
<reference evidence="5 6" key="1">
    <citation type="submission" date="2017-11" db="EMBL/GenBank/DDBJ databases">
        <title>Draft genome sequence of magnetotactic bacterium Magnetospirillum kuznetsovii LBB-42.</title>
        <authorList>
            <person name="Grouzdev D.S."/>
            <person name="Rysina M.S."/>
            <person name="Baslerov R.V."/>
            <person name="Koziaeva V."/>
        </authorList>
    </citation>
    <scope>NUCLEOTIDE SEQUENCE [LARGE SCALE GENOMIC DNA]</scope>
    <source>
        <strain evidence="5 6">LBB-42</strain>
    </source>
</reference>
<keyword evidence="6" id="KW-1185">Reference proteome</keyword>
<organism evidence="5 6">
    <name type="scientific">Paramagnetospirillum kuznetsovii</name>
    <dbReference type="NCBI Taxonomy" id="2053833"/>
    <lineage>
        <taxon>Bacteria</taxon>
        <taxon>Pseudomonadati</taxon>
        <taxon>Pseudomonadota</taxon>
        <taxon>Alphaproteobacteria</taxon>
        <taxon>Rhodospirillales</taxon>
        <taxon>Magnetospirillaceae</taxon>
        <taxon>Paramagnetospirillum</taxon>
    </lineage>
</organism>
<dbReference type="InterPro" id="IPR050109">
    <property type="entry name" value="HTH-type_TetR-like_transc_reg"/>
</dbReference>
<accession>A0A364NZ09</accession>
<dbReference type="PRINTS" id="PR00455">
    <property type="entry name" value="HTHTETR"/>
</dbReference>
<dbReference type="AlphaFoldDB" id="A0A364NZ09"/>
<dbReference type="EMBL" id="PGTO01000006">
    <property type="protein sequence ID" value="RAU22147.1"/>
    <property type="molecule type" value="Genomic_DNA"/>
</dbReference>
<dbReference type="OrthoDB" id="7465645at2"/>
<dbReference type="Pfam" id="PF00440">
    <property type="entry name" value="TetR_N"/>
    <property type="match status" value="1"/>
</dbReference>
<dbReference type="SUPFAM" id="SSF46689">
    <property type="entry name" value="Homeodomain-like"/>
    <property type="match status" value="1"/>
</dbReference>
<feature type="region of interest" description="Disordered" evidence="3">
    <location>
        <begin position="1"/>
        <end position="26"/>
    </location>
</feature>
<feature type="domain" description="HTH tetR-type" evidence="4">
    <location>
        <begin position="31"/>
        <end position="90"/>
    </location>
</feature>
<name>A0A364NZ09_9PROT</name>
<evidence type="ECO:0000256" key="3">
    <source>
        <dbReference type="SAM" id="MobiDB-lite"/>
    </source>
</evidence>
<comment type="caution">
    <text evidence="5">The sequence shown here is derived from an EMBL/GenBank/DDBJ whole genome shotgun (WGS) entry which is preliminary data.</text>
</comment>
<dbReference type="Proteomes" id="UP000251075">
    <property type="component" value="Unassembled WGS sequence"/>
</dbReference>
<dbReference type="InterPro" id="IPR001647">
    <property type="entry name" value="HTH_TetR"/>
</dbReference>
<evidence type="ECO:0000313" key="6">
    <source>
        <dbReference type="Proteomes" id="UP000251075"/>
    </source>
</evidence>
<sequence length="230" mass="26227">MDSSPPQPQECATDSEERPRVDKARRRLPRNQREKLIVAEAIKFFAEVGFEGQTRALAQRLGVTQPLLYRYFPDKEALIDRVYKEVFLGGWDDGWRTALTDRSTPLADRLVAFYLSYTKANFSFERVRLFMFAGLKDESIANRYMSHVREHLFLPLCLEIRAEAKVARGAPVSPEEVELVAGLHGAIGYVGLRRWVYQAQMPDDLDGVIVELVRCYLSGLPEAFRKIAGT</sequence>
<feature type="DNA-binding region" description="H-T-H motif" evidence="2">
    <location>
        <begin position="53"/>
        <end position="72"/>
    </location>
</feature>
<dbReference type="PANTHER" id="PTHR30055">
    <property type="entry name" value="HTH-TYPE TRANSCRIPTIONAL REGULATOR RUTR"/>
    <property type="match status" value="1"/>
</dbReference>
<dbReference type="GO" id="GO:0003700">
    <property type="term" value="F:DNA-binding transcription factor activity"/>
    <property type="evidence" value="ECO:0007669"/>
    <property type="project" value="TreeGrafter"/>
</dbReference>